<keyword evidence="5 9" id="KW-0812">Transmembrane</keyword>
<comment type="caution">
    <text evidence="10">The sequence shown here is derived from an EMBL/GenBank/DDBJ whole genome shotgun (WGS) entry which is preliminary data.</text>
</comment>
<dbReference type="PANTHER" id="PTHR30574:SF1">
    <property type="entry name" value="SULPHUR TRANSPORT DOMAIN-CONTAINING PROTEIN"/>
    <property type="match status" value="1"/>
</dbReference>
<feature type="transmembrane region" description="Helical" evidence="9">
    <location>
        <begin position="382"/>
        <end position="405"/>
    </location>
</feature>
<feature type="transmembrane region" description="Helical" evidence="9">
    <location>
        <begin position="168"/>
        <end position="189"/>
    </location>
</feature>
<dbReference type="AlphaFoldDB" id="A0AAE0SNZ3"/>
<keyword evidence="2" id="KW-0813">Transport</keyword>
<feature type="transmembrane region" description="Helical" evidence="9">
    <location>
        <begin position="87"/>
        <end position="109"/>
    </location>
</feature>
<evidence type="ECO:0000256" key="4">
    <source>
        <dbReference type="ARBA" id="ARBA00022519"/>
    </source>
</evidence>
<evidence type="ECO:0000256" key="6">
    <source>
        <dbReference type="ARBA" id="ARBA00022989"/>
    </source>
</evidence>
<accession>A0AAE0SNZ3</accession>
<evidence type="ECO:0000256" key="7">
    <source>
        <dbReference type="ARBA" id="ARBA00023136"/>
    </source>
</evidence>
<keyword evidence="4" id="KW-0997">Cell inner membrane</keyword>
<reference evidence="10" key="2">
    <citation type="journal article" date="2021" name="Genome Biol. Evol.">
        <title>Developing a high-quality reference genome for a parasitic bivalve with doubly uniparental inheritance (Bivalvia: Unionida).</title>
        <authorList>
            <person name="Smith C.H."/>
        </authorList>
    </citation>
    <scope>NUCLEOTIDE SEQUENCE</scope>
    <source>
        <strain evidence="10">CHS0354</strain>
        <tissue evidence="10">Mantle</tissue>
    </source>
</reference>
<name>A0AAE0SNZ3_9BIVA</name>
<feature type="transmembrane region" description="Helical" evidence="9">
    <location>
        <begin position="140"/>
        <end position="161"/>
    </location>
</feature>
<protein>
    <recommendedName>
        <fullName evidence="12">Sulphur transport domain-containing protein</fullName>
    </recommendedName>
</protein>
<comment type="subcellular location">
    <subcellularLocation>
        <location evidence="1">Cell inner membrane</location>
        <topology evidence="1">Multi-pass membrane protein</topology>
    </subcellularLocation>
</comment>
<feature type="region of interest" description="Disordered" evidence="8">
    <location>
        <begin position="1"/>
        <end position="27"/>
    </location>
</feature>
<evidence type="ECO:0000256" key="1">
    <source>
        <dbReference type="ARBA" id="ARBA00004429"/>
    </source>
</evidence>
<feature type="transmembrane region" description="Helical" evidence="9">
    <location>
        <begin position="320"/>
        <end position="339"/>
    </location>
</feature>
<proteinExistence type="predicted"/>
<keyword evidence="7 9" id="KW-0472">Membrane</keyword>
<feature type="transmembrane region" description="Helical" evidence="9">
    <location>
        <begin position="209"/>
        <end position="233"/>
    </location>
</feature>
<feature type="transmembrane region" description="Helical" evidence="9">
    <location>
        <begin position="254"/>
        <end position="280"/>
    </location>
</feature>
<sequence>MSEKGPFQNGNKVADSSSAGSNSDGSCMELRIPDDVKDENKRVSIPVVAVKLSICFIAGIVFGFALEKGRVFEPKSIRHQMVFESFIMLKMFLSATGTGLIVFSLLSAIQATKPYLAAVSDEFVSCFKEKGILTSMTGPFILGVGMTLSGACPGMVLVQVGAWTTNSIFTLIGCLFGALTYGLIGPLISKISKPKKCPENHQVHSTFKWPFFAVALPLGLLIGVVVVILEKFWDWQRDLRDLYSNKTLHEQDNIFTAVAWRPSVSGVIIGLLQLPIVFAVKDTLGGSSSYVTVVSQWLVTKKLQETFPYLEKKRTGLGNWWQVLYVSGAILGGAISAFLSNTIATAHGPSIPTALLGGILMLWGARLAAGCTSGHGLSGLGLLAWLSFLAVPFMFAGAIVTGFSMQAARVLDDYKRYTLDT</sequence>
<evidence type="ECO:0000256" key="2">
    <source>
        <dbReference type="ARBA" id="ARBA00022448"/>
    </source>
</evidence>
<keyword evidence="11" id="KW-1185">Reference proteome</keyword>
<evidence type="ECO:0008006" key="12">
    <source>
        <dbReference type="Google" id="ProtNLM"/>
    </source>
</evidence>
<evidence type="ECO:0000313" key="11">
    <source>
        <dbReference type="Proteomes" id="UP001195483"/>
    </source>
</evidence>
<keyword evidence="6 9" id="KW-1133">Transmembrane helix</keyword>
<dbReference type="PANTHER" id="PTHR30574">
    <property type="entry name" value="INNER MEMBRANE PROTEIN YEDE"/>
    <property type="match status" value="1"/>
</dbReference>
<dbReference type="GO" id="GO:0005886">
    <property type="term" value="C:plasma membrane"/>
    <property type="evidence" value="ECO:0007669"/>
    <property type="project" value="UniProtKB-SubCell"/>
</dbReference>
<evidence type="ECO:0000256" key="8">
    <source>
        <dbReference type="SAM" id="MobiDB-lite"/>
    </source>
</evidence>
<gene>
    <name evidence="10" type="ORF">CHS0354_003453</name>
</gene>
<evidence type="ECO:0000256" key="5">
    <source>
        <dbReference type="ARBA" id="ARBA00022692"/>
    </source>
</evidence>
<dbReference type="InterPro" id="IPR007272">
    <property type="entry name" value="Sulf_transp_TsuA/YedE"/>
</dbReference>
<feature type="compositionally biased region" description="Low complexity" evidence="8">
    <location>
        <begin position="14"/>
        <end position="26"/>
    </location>
</feature>
<evidence type="ECO:0000256" key="9">
    <source>
        <dbReference type="SAM" id="Phobius"/>
    </source>
</evidence>
<organism evidence="10 11">
    <name type="scientific">Potamilus streckersoni</name>
    <dbReference type="NCBI Taxonomy" id="2493646"/>
    <lineage>
        <taxon>Eukaryota</taxon>
        <taxon>Metazoa</taxon>
        <taxon>Spiralia</taxon>
        <taxon>Lophotrochozoa</taxon>
        <taxon>Mollusca</taxon>
        <taxon>Bivalvia</taxon>
        <taxon>Autobranchia</taxon>
        <taxon>Heteroconchia</taxon>
        <taxon>Palaeoheterodonta</taxon>
        <taxon>Unionida</taxon>
        <taxon>Unionoidea</taxon>
        <taxon>Unionidae</taxon>
        <taxon>Ambleminae</taxon>
        <taxon>Lampsilini</taxon>
        <taxon>Potamilus</taxon>
    </lineage>
</organism>
<dbReference type="EMBL" id="JAEAOA010000272">
    <property type="protein sequence ID" value="KAK3595460.1"/>
    <property type="molecule type" value="Genomic_DNA"/>
</dbReference>
<dbReference type="Pfam" id="PF04143">
    <property type="entry name" value="Sulf_transp"/>
    <property type="match status" value="1"/>
</dbReference>
<evidence type="ECO:0000256" key="3">
    <source>
        <dbReference type="ARBA" id="ARBA00022475"/>
    </source>
</evidence>
<keyword evidence="3" id="KW-1003">Cell membrane</keyword>
<dbReference type="Proteomes" id="UP001195483">
    <property type="component" value="Unassembled WGS sequence"/>
</dbReference>
<reference evidence="10" key="3">
    <citation type="submission" date="2023-05" db="EMBL/GenBank/DDBJ databases">
        <authorList>
            <person name="Smith C.H."/>
        </authorList>
    </citation>
    <scope>NUCLEOTIDE SEQUENCE</scope>
    <source>
        <strain evidence="10">CHS0354</strain>
        <tissue evidence="10">Mantle</tissue>
    </source>
</reference>
<evidence type="ECO:0000313" key="10">
    <source>
        <dbReference type="EMBL" id="KAK3595460.1"/>
    </source>
</evidence>
<feature type="transmembrane region" description="Helical" evidence="9">
    <location>
        <begin position="351"/>
        <end position="370"/>
    </location>
</feature>
<reference evidence="10" key="1">
    <citation type="journal article" date="2021" name="Genome Biol. Evol.">
        <title>A High-Quality Reference Genome for a Parasitic Bivalve with Doubly Uniparental Inheritance (Bivalvia: Unionida).</title>
        <authorList>
            <person name="Smith C.H."/>
        </authorList>
    </citation>
    <scope>NUCLEOTIDE SEQUENCE</scope>
    <source>
        <strain evidence="10">CHS0354</strain>
    </source>
</reference>
<feature type="transmembrane region" description="Helical" evidence="9">
    <location>
        <begin position="43"/>
        <end position="66"/>
    </location>
</feature>